<dbReference type="AlphaFoldDB" id="A0A9N9EVE9"/>
<accession>A0A9N9EVE9</accession>
<evidence type="ECO:0000313" key="2">
    <source>
        <dbReference type="Proteomes" id="UP000789375"/>
    </source>
</evidence>
<name>A0A9N9EVE9_FUNMO</name>
<protein>
    <submittedName>
        <fullName evidence="1">4675_t:CDS:1</fullName>
    </submittedName>
</protein>
<sequence>QIHIVNNTKKLDHLNPLFRRSLEINNFLSGEDIFSVLPFNSITTAAIISITSLNDALKALAINVKQISKSVLDTLGKIFGMGSNIKSKLDPPTCRNLQSIAQIQSEFELDECANVEYLQNYIENVFEPFVEQVNAHLEVQLQVLNEEKEDQIIKTVAASVVSVASFIAAAKANTAFKRAVGAAVGGVTAGYALNNICRGRKLGEIIEEHKQIKNIVKGSKLFLKEMREKTDIEFDESDLLILSHGFSDCPQLLVASPLIE</sequence>
<dbReference type="EMBL" id="CAJVPP010007421">
    <property type="protein sequence ID" value="CAG8688335.1"/>
    <property type="molecule type" value="Genomic_DNA"/>
</dbReference>
<dbReference type="Proteomes" id="UP000789375">
    <property type="component" value="Unassembled WGS sequence"/>
</dbReference>
<gene>
    <name evidence="1" type="ORF">FMOSSE_LOCUS13213</name>
</gene>
<comment type="caution">
    <text evidence="1">The sequence shown here is derived from an EMBL/GenBank/DDBJ whole genome shotgun (WGS) entry which is preliminary data.</text>
</comment>
<organism evidence="1 2">
    <name type="scientific">Funneliformis mosseae</name>
    <name type="common">Endomycorrhizal fungus</name>
    <name type="synonym">Glomus mosseae</name>
    <dbReference type="NCBI Taxonomy" id="27381"/>
    <lineage>
        <taxon>Eukaryota</taxon>
        <taxon>Fungi</taxon>
        <taxon>Fungi incertae sedis</taxon>
        <taxon>Mucoromycota</taxon>
        <taxon>Glomeromycotina</taxon>
        <taxon>Glomeromycetes</taxon>
        <taxon>Glomerales</taxon>
        <taxon>Glomeraceae</taxon>
        <taxon>Funneliformis</taxon>
    </lineage>
</organism>
<evidence type="ECO:0000313" key="1">
    <source>
        <dbReference type="EMBL" id="CAG8688335.1"/>
    </source>
</evidence>
<proteinExistence type="predicted"/>
<feature type="non-terminal residue" evidence="1">
    <location>
        <position position="260"/>
    </location>
</feature>
<reference evidence="1" key="1">
    <citation type="submission" date="2021-06" db="EMBL/GenBank/DDBJ databases">
        <authorList>
            <person name="Kallberg Y."/>
            <person name="Tangrot J."/>
            <person name="Rosling A."/>
        </authorList>
    </citation>
    <scope>NUCLEOTIDE SEQUENCE</scope>
    <source>
        <strain evidence="1">87-6 pot B 2015</strain>
    </source>
</reference>
<keyword evidence="2" id="KW-1185">Reference proteome</keyword>